<keyword evidence="4 5" id="KW-0472">Membrane</keyword>
<evidence type="ECO:0000256" key="1">
    <source>
        <dbReference type="ARBA" id="ARBA00004141"/>
    </source>
</evidence>
<organism evidence="7 8">
    <name type="scientific">Coprococcus catus</name>
    <dbReference type="NCBI Taxonomy" id="116085"/>
    <lineage>
        <taxon>Bacteria</taxon>
        <taxon>Bacillati</taxon>
        <taxon>Bacillota</taxon>
        <taxon>Clostridia</taxon>
        <taxon>Lachnospirales</taxon>
        <taxon>Lachnospiraceae</taxon>
        <taxon>Coprococcus</taxon>
    </lineage>
</organism>
<dbReference type="InterPro" id="IPR012340">
    <property type="entry name" value="NA-bd_OB-fold"/>
</dbReference>
<dbReference type="InterPro" id="IPR052165">
    <property type="entry name" value="Membrane_assoc_protease"/>
</dbReference>
<sequence>MEQMEIIWLALMAVLLIIEIMTLGLTTIWFAAGALFAFLTALLGLNQGIQVGVFVVVSVVLLFFTRPWAVKYLNTRTVKTNTEALVGKSARVIADINNLKSEGQVVINGLEWTARSSDDTIIFRTGDVVTVVGIEGVKLIVEGQKKGD</sequence>
<evidence type="ECO:0000256" key="2">
    <source>
        <dbReference type="ARBA" id="ARBA00022692"/>
    </source>
</evidence>
<feature type="transmembrane region" description="Helical" evidence="5">
    <location>
        <begin position="6"/>
        <end position="39"/>
    </location>
</feature>
<name>A0A3E2TNM7_9FIRM</name>
<comment type="subcellular location">
    <subcellularLocation>
        <location evidence="1">Membrane</location>
        <topology evidence="1">Multi-pass membrane protein</topology>
    </subcellularLocation>
</comment>
<dbReference type="PANTHER" id="PTHR33507:SF3">
    <property type="entry name" value="INNER MEMBRANE PROTEIN YBBJ"/>
    <property type="match status" value="1"/>
</dbReference>
<evidence type="ECO:0000259" key="6">
    <source>
        <dbReference type="Pfam" id="PF01957"/>
    </source>
</evidence>
<evidence type="ECO:0000256" key="5">
    <source>
        <dbReference type="SAM" id="Phobius"/>
    </source>
</evidence>
<protein>
    <submittedName>
        <fullName evidence="7">NfeD family protein</fullName>
    </submittedName>
</protein>
<comment type="caution">
    <text evidence="7">The sequence shown here is derived from an EMBL/GenBank/DDBJ whole genome shotgun (WGS) entry which is preliminary data.</text>
</comment>
<gene>
    <name evidence="7" type="ORF">DW070_07850</name>
</gene>
<evidence type="ECO:0000313" key="7">
    <source>
        <dbReference type="EMBL" id="RGB79970.1"/>
    </source>
</evidence>
<dbReference type="AlphaFoldDB" id="A0A3E2TNM7"/>
<proteinExistence type="predicted"/>
<keyword evidence="2 5" id="KW-0812">Transmembrane</keyword>
<feature type="domain" description="NfeD-like C-terminal" evidence="6">
    <location>
        <begin position="83"/>
        <end position="142"/>
    </location>
</feature>
<evidence type="ECO:0000256" key="3">
    <source>
        <dbReference type="ARBA" id="ARBA00022989"/>
    </source>
</evidence>
<keyword evidence="3 5" id="KW-1133">Transmembrane helix</keyword>
<dbReference type="InterPro" id="IPR002810">
    <property type="entry name" value="NfeD-like_C"/>
</dbReference>
<dbReference type="GO" id="GO:0005886">
    <property type="term" value="C:plasma membrane"/>
    <property type="evidence" value="ECO:0007669"/>
    <property type="project" value="TreeGrafter"/>
</dbReference>
<feature type="transmembrane region" description="Helical" evidence="5">
    <location>
        <begin position="51"/>
        <end position="69"/>
    </location>
</feature>
<dbReference type="EMBL" id="QVEP01000015">
    <property type="protein sequence ID" value="RGB79970.1"/>
    <property type="molecule type" value="Genomic_DNA"/>
</dbReference>
<dbReference type="Proteomes" id="UP000260773">
    <property type="component" value="Unassembled WGS sequence"/>
</dbReference>
<accession>A0A3E2TNM7</accession>
<reference evidence="7 8" key="1">
    <citation type="submission" date="2018-08" db="EMBL/GenBank/DDBJ databases">
        <title>A genome reference for cultivated species of the human gut microbiota.</title>
        <authorList>
            <person name="Zou Y."/>
            <person name="Xue W."/>
            <person name="Luo G."/>
        </authorList>
    </citation>
    <scope>NUCLEOTIDE SEQUENCE [LARGE SCALE GENOMIC DNA]</scope>
    <source>
        <strain evidence="7 8">AF45-17</strain>
    </source>
</reference>
<dbReference type="PANTHER" id="PTHR33507">
    <property type="entry name" value="INNER MEMBRANE PROTEIN YBBJ"/>
    <property type="match status" value="1"/>
</dbReference>
<evidence type="ECO:0000313" key="8">
    <source>
        <dbReference type="Proteomes" id="UP000260773"/>
    </source>
</evidence>
<dbReference type="Gene3D" id="2.40.50.140">
    <property type="entry name" value="Nucleic acid-binding proteins"/>
    <property type="match status" value="1"/>
</dbReference>
<dbReference type="SUPFAM" id="SSF141322">
    <property type="entry name" value="NfeD domain-like"/>
    <property type="match status" value="1"/>
</dbReference>
<evidence type="ECO:0000256" key="4">
    <source>
        <dbReference type="ARBA" id="ARBA00023136"/>
    </source>
</evidence>
<dbReference type="Pfam" id="PF01957">
    <property type="entry name" value="NfeD"/>
    <property type="match status" value="1"/>
</dbReference>